<dbReference type="STRING" id="768671.ThimaDRAFT_0861"/>
<keyword evidence="1" id="KW-0732">Signal</keyword>
<organism evidence="2 3">
    <name type="scientific">Thiocapsa marina 5811</name>
    <dbReference type="NCBI Taxonomy" id="768671"/>
    <lineage>
        <taxon>Bacteria</taxon>
        <taxon>Pseudomonadati</taxon>
        <taxon>Pseudomonadota</taxon>
        <taxon>Gammaproteobacteria</taxon>
        <taxon>Chromatiales</taxon>
        <taxon>Chromatiaceae</taxon>
        <taxon>Thiocapsa</taxon>
    </lineage>
</organism>
<evidence type="ECO:0000256" key="1">
    <source>
        <dbReference type="SAM" id="SignalP"/>
    </source>
</evidence>
<dbReference type="InterPro" id="IPR025737">
    <property type="entry name" value="FApF"/>
</dbReference>
<accession>F9U7F9</accession>
<evidence type="ECO:0000313" key="3">
    <source>
        <dbReference type="Proteomes" id="UP000005459"/>
    </source>
</evidence>
<feature type="chain" id="PRO_5003394095" description="Phenol degradation protein meta" evidence="1">
    <location>
        <begin position="26"/>
        <end position="328"/>
    </location>
</feature>
<gene>
    <name evidence="2" type="ORF">ThimaDRAFT_0861</name>
</gene>
<feature type="signal peptide" evidence="1">
    <location>
        <begin position="1"/>
        <end position="25"/>
    </location>
</feature>
<evidence type="ECO:0008006" key="4">
    <source>
        <dbReference type="Google" id="ProtNLM"/>
    </source>
</evidence>
<evidence type="ECO:0000313" key="2">
    <source>
        <dbReference type="EMBL" id="EGV20185.1"/>
    </source>
</evidence>
<dbReference type="EMBL" id="AFWV01000002">
    <property type="protein sequence ID" value="EGV20185.1"/>
    <property type="molecule type" value="Genomic_DNA"/>
</dbReference>
<dbReference type="eggNOG" id="COG4313">
    <property type="taxonomic scope" value="Bacteria"/>
</dbReference>
<dbReference type="OrthoDB" id="8639774at2"/>
<keyword evidence="3" id="KW-1185">Reference proteome</keyword>
<sequence length="328" mass="34661">MPKPHPTSALVAGLLFALAGACASAAEGGKSLYLLGKRGPLAGLIPKPGWYVTNDLYDYSASSSELVPISGRVNQGVSAEALINLLQLTWITDLDLIGGRLALGALIPYGRVEIEATASALTPPGLPNALGKSDRVTDFGDPVLAASLGWKHRNGDLFRAWNLYSSLFIPAGSYEVGRISNIGANRWGLDVGSAFSMANFGTGREVSGVLGVTFNGENPDTGYRSGTDLHLELSARQHLPKGFAIGLAGYYYQQLTADSGSNLLGDFKGRVAALGPEISYQFQAAGRTMGLDLRWYHEFAAQNRVEGDAVFLTLSLPLQRDSAGAGAR</sequence>
<name>F9U7F9_9GAMM</name>
<dbReference type="Pfam" id="PF13557">
    <property type="entry name" value="Phenol_MetA_deg"/>
    <property type="match status" value="1"/>
</dbReference>
<dbReference type="AlphaFoldDB" id="F9U7F9"/>
<dbReference type="RefSeq" id="WP_007191738.1">
    <property type="nucleotide sequence ID" value="NZ_AFWV01000002.1"/>
</dbReference>
<proteinExistence type="predicted"/>
<protein>
    <recommendedName>
        <fullName evidence="4">Phenol degradation protein meta</fullName>
    </recommendedName>
</protein>
<dbReference type="PROSITE" id="PS51257">
    <property type="entry name" value="PROKAR_LIPOPROTEIN"/>
    <property type="match status" value="1"/>
</dbReference>
<dbReference type="Proteomes" id="UP000005459">
    <property type="component" value="Unassembled WGS sequence"/>
</dbReference>
<reference evidence="2 3" key="1">
    <citation type="submission" date="2011-06" db="EMBL/GenBank/DDBJ databases">
        <title>The draft genome of Thiocapsa marina 5811.</title>
        <authorList>
            <consortium name="US DOE Joint Genome Institute (JGI-PGF)"/>
            <person name="Lucas S."/>
            <person name="Han J."/>
            <person name="Cheng J.-F."/>
            <person name="Goodwin L."/>
            <person name="Pitluck S."/>
            <person name="Peters L."/>
            <person name="Land M.L."/>
            <person name="Hauser L."/>
            <person name="Vogl K."/>
            <person name="Liu Z."/>
            <person name="Imhoff J."/>
            <person name="Thiel V."/>
            <person name="Frigaard N.-U."/>
            <person name="Bryant D."/>
            <person name="Woyke T.J."/>
        </authorList>
    </citation>
    <scope>NUCLEOTIDE SEQUENCE [LARGE SCALE GENOMIC DNA]</scope>
    <source>
        <strain evidence="2 3">5811</strain>
    </source>
</reference>